<sequence length="92" mass="10047">MKKTDLEKSKGLKIQGQMRQAGVPGRFGQGAAQVPDRREQRKLDQAAGLVPFAAKLHAELVKQLQDLATAQGVSLNEVADRVIRAGLKQEKE</sequence>
<dbReference type="EMBL" id="RSED01000012">
    <property type="protein sequence ID" value="RRS03390.1"/>
    <property type="molecule type" value="Genomic_DNA"/>
</dbReference>
<feature type="compositionally biased region" description="Basic and acidic residues" evidence="1">
    <location>
        <begin position="1"/>
        <end position="10"/>
    </location>
</feature>
<gene>
    <name evidence="2" type="ORF">EIP75_15710</name>
</gene>
<evidence type="ECO:0000256" key="1">
    <source>
        <dbReference type="SAM" id="MobiDB-lite"/>
    </source>
</evidence>
<evidence type="ECO:0000313" key="2">
    <source>
        <dbReference type="EMBL" id="RRS03390.1"/>
    </source>
</evidence>
<proteinExistence type="predicted"/>
<keyword evidence="3" id="KW-1185">Reference proteome</keyword>
<organism evidence="2 3">
    <name type="scientific">Aquabacterium soli</name>
    <dbReference type="NCBI Taxonomy" id="2493092"/>
    <lineage>
        <taxon>Bacteria</taxon>
        <taxon>Pseudomonadati</taxon>
        <taxon>Pseudomonadota</taxon>
        <taxon>Betaproteobacteria</taxon>
        <taxon>Burkholderiales</taxon>
        <taxon>Aquabacterium</taxon>
    </lineage>
</organism>
<dbReference type="RefSeq" id="WP_125244219.1">
    <property type="nucleotide sequence ID" value="NZ_RSED01000012.1"/>
</dbReference>
<name>A0A3R8U2M8_9BURK</name>
<accession>A0A3R8U2M8</accession>
<protein>
    <recommendedName>
        <fullName evidence="4">LexA regulated protein</fullName>
    </recommendedName>
</protein>
<feature type="region of interest" description="Disordered" evidence="1">
    <location>
        <begin position="1"/>
        <end position="35"/>
    </location>
</feature>
<evidence type="ECO:0008006" key="4">
    <source>
        <dbReference type="Google" id="ProtNLM"/>
    </source>
</evidence>
<comment type="caution">
    <text evidence="2">The sequence shown here is derived from an EMBL/GenBank/DDBJ whole genome shotgun (WGS) entry which is preliminary data.</text>
</comment>
<evidence type="ECO:0000313" key="3">
    <source>
        <dbReference type="Proteomes" id="UP000269265"/>
    </source>
</evidence>
<dbReference type="Proteomes" id="UP000269265">
    <property type="component" value="Unassembled WGS sequence"/>
</dbReference>
<reference evidence="2 3" key="1">
    <citation type="submission" date="2018-12" db="EMBL/GenBank/DDBJ databases">
        <title>The whole draft genome of Aquabacterium sp. SJQ9.</title>
        <authorList>
            <person name="Sun L."/>
            <person name="Gao X."/>
            <person name="Chen W."/>
            <person name="Huang K."/>
        </authorList>
    </citation>
    <scope>NUCLEOTIDE SEQUENCE [LARGE SCALE GENOMIC DNA]</scope>
    <source>
        <strain evidence="2 3">SJQ9</strain>
    </source>
</reference>
<dbReference type="AlphaFoldDB" id="A0A3R8U2M8"/>
<dbReference type="OrthoDB" id="8564304at2"/>